<dbReference type="Proteomes" id="UP000694541">
    <property type="component" value="Unplaced"/>
</dbReference>
<dbReference type="PANTHER" id="PTHR11362">
    <property type="entry name" value="PHOSPHATIDYLETHANOLAMINE-BINDING PROTEIN"/>
    <property type="match status" value="1"/>
</dbReference>
<dbReference type="InterPro" id="IPR035810">
    <property type="entry name" value="PEBP_euk"/>
</dbReference>
<dbReference type="Ensembl" id="ENSANIT00000020290.1">
    <property type="protein sequence ID" value="ENSANIP00000019626.1"/>
    <property type="gene ID" value="ENSANIG00000013397.1"/>
</dbReference>
<organism evidence="2 3">
    <name type="scientific">Accipiter nisus</name>
    <name type="common">Eurasian sparrowhawk</name>
    <dbReference type="NCBI Taxonomy" id="211598"/>
    <lineage>
        <taxon>Eukaryota</taxon>
        <taxon>Metazoa</taxon>
        <taxon>Chordata</taxon>
        <taxon>Craniata</taxon>
        <taxon>Vertebrata</taxon>
        <taxon>Euteleostomi</taxon>
        <taxon>Archelosauria</taxon>
        <taxon>Archosauria</taxon>
        <taxon>Dinosauria</taxon>
        <taxon>Saurischia</taxon>
        <taxon>Theropoda</taxon>
        <taxon>Coelurosauria</taxon>
        <taxon>Aves</taxon>
        <taxon>Neognathae</taxon>
        <taxon>Neoaves</taxon>
        <taxon>Telluraves</taxon>
        <taxon>Accipitrimorphae</taxon>
        <taxon>Accipitriformes</taxon>
        <taxon>Accipitridae</taxon>
        <taxon>Accipitrinae</taxon>
        <taxon>Accipiter</taxon>
    </lineage>
</organism>
<sequence length="314" mass="35190">MPRILLRERSLWMGRTPTGFGWDAGVGGPIPEPCNTMGEGAAVSRTLGRRARASARARGRVGCCRGRNAFLLVVLLELRETISTATSNLQALPQSCSPIPGTRWGRMKLLGAVLLAASLLGAAAREERSPWPDDPSRTCFFQMLSGVDGEFCRGDLEIIYPELGDVGCTYIPKCHQYRRRISREWGSPRVRYPQAEKSKKYVLVLVDPDAPSRANPRNRFWRHWLVTDIPGADLRTGDVKGLVLTDYVRPTPPPRSGYHRYQLRLYEQPAHEAIALSPEERVSLGAWAMESFVEQFRLGSPVASTQFLTKYYED</sequence>
<dbReference type="InterPro" id="IPR008914">
    <property type="entry name" value="PEBP"/>
</dbReference>
<reference evidence="2" key="1">
    <citation type="submission" date="2025-08" db="UniProtKB">
        <authorList>
            <consortium name="Ensembl"/>
        </authorList>
    </citation>
    <scope>IDENTIFICATION</scope>
</reference>
<dbReference type="Pfam" id="PF01161">
    <property type="entry name" value="PBP"/>
    <property type="match status" value="1"/>
</dbReference>
<keyword evidence="3" id="KW-1185">Reference proteome</keyword>
<proteinExistence type="inferred from homology"/>
<evidence type="ECO:0000313" key="2">
    <source>
        <dbReference type="Ensembl" id="ENSANIP00000019626.1"/>
    </source>
</evidence>
<dbReference type="Gene3D" id="3.90.280.10">
    <property type="entry name" value="PEBP-like"/>
    <property type="match status" value="1"/>
</dbReference>
<reference evidence="2" key="2">
    <citation type="submission" date="2025-09" db="UniProtKB">
        <authorList>
            <consortium name="Ensembl"/>
        </authorList>
    </citation>
    <scope>IDENTIFICATION</scope>
</reference>
<protein>
    <recommendedName>
        <fullName evidence="4">Phosphatidylethanolamine-binding protein 4</fullName>
    </recommendedName>
</protein>
<dbReference type="AlphaFoldDB" id="A0A8B9NIV0"/>
<accession>A0A8B9NIV0</accession>
<dbReference type="PROSITE" id="PS01220">
    <property type="entry name" value="PBP"/>
    <property type="match status" value="1"/>
</dbReference>
<name>A0A8B9NIV0_9AVES</name>
<dbReference type="InterPro" id="IPR036610">
    <property type="entry name" value="PEBP-like_sf"/>
</dbReference>
<dbReference type="InterPro" id="IPR001858">
    <property type="entry name" value="Phosphatidylethanolamine-bd_CS"/>
</dbReference>
<dbReference type="PANTHER" id="PTHR11362:SF82">
    <property type="entry name" value="PHOSPHATIDYLETHANOLAMINE-BINDING PROTEIN 4"/>
    <property type="match status" value="1"/>
</dbReference>
<evidence type="ECO:0000256" key="1">
    <source>
        <dbReference type="ARBA" id="ARBA00007091"/>
    </source>
</evidence>
<evidence type="ECO:0000313" key="3">
    <source>
        <dbReference type="Proteomes" id="UP000694541"/>
    </source>
</evidence>
<comment type="similarity">
    <text evidence="1">Belongs to the phosphatidylethanolamine-binding protein family.</text>
</comment>
<dbReference type="SUPFAM" id="SSF49777">
    <property type="entry name" value="PEBP-like"/>
    <property type="match status" value="1"/>
</dbReference>
<evidence type="ECO:0008006" key="4">
    <source>
        <dbReference type="Google" id="ProtNLM"/>
    </source>
</evidence>
<dbReference type="CDD" id="cd00866">
    <property type="entry name" value="PEBP_euk"/>
    <property type="match status" value="1"/>
</dbReference>